<dbReference type="InterPro" id="IPR036396">
    <property type="entry name" value="Cyt_P450_sf"/>
</dbReference>
<dbReference type="OrthoDB" id="1055148at2759"/>
<dbReference type="EMBL" id="NHYE01000134">
    <property type="protein sequence ID" value="PPR07329.1"/>
    <property type="molecule type" value="Genomic_DNA"/>
</dbReference>
<reference evidence="11 12" key="1">
    <citation type="journal article" date="2018" name="Evol. Lett.">
        <title>Horizontal gene cluster transfer increased hallucinogenic mushroom diversity.</title>
        <authorList>
            <person name="Reynolds H.T."/>
            <person name="Vijayakumar V."/>
            <person name="Gluck-Thaler E."/>
            <person name="Korotkin H.B."/>
            <person name="Matheny P.B."/>
            <person name="Slot J.C."/>
        </authorList>
    </citation>
    <scope>NUCLEOTIDE SEQUENCE [LARGE SCALE GENOMIC DNA]</scope>
    <source>
        <strain evidence="11 12">SRW20</strain>
    </source>
</reference>
<proteinExistence type="inferred from homology"/>
<evidence type="ECO:0000256" key="1">
    <source>
        <dbReference type="ARBA" id="ARBA00001971"/>
    </source>
</evidence>
<comment type="cofactor">
    <cofactor evidence="1 9">
        <name>heme</name>
        <dbReference type="ChEBI" id="CHEBI:30413"/>
    </cofactor>
</comment>
<comment type="caution">
    <text evidence="11">The sequence shown here is derived from an EMBL/GenBank/DDBJ whole genome shotgun (WGS) entry which is preliminary data.</text>
</comment>
<evidence type="ECO:0000256" key="6">
    <source>
        <dbReference type="ARBA" id="ARBA00023002"/>
    </source>
</evidence>
<sequence length="504" mass="56766">MINVALDPRLIGIAAVTLLLTTFILRNRRPSPPGPAGLPFFGNMFDLPKAESWKVYLEWSKQYNSDILSLKFPGTQFIILNSAKVVNDLLVKRGNIYSDRPRSTMLYDLIETSWLIVFMNGGDKWKEHRHIFRREFDTPEATAVNRIHEVQASRRLLQRLLKSKDYEGELRLAAVDSVLSITYGITPTSFEHPFIQVTEAVNKIFADVAKGGYLVDIFPILKYLPRWIPGLQFHRIADRGRPLAKSVVTGPYSEIQAQVNNGTALPSVASRFLSALQDGEKLSPREVEATRNVLANAYLAGSDTSICALYNFVLAMATHPEVQKKAQKDLDAVLGGVRLPEFSNFDKLPYISAIVNEVFRWHAVTPFAVYHVSTADDYYNGYFIRKGSVIVPNAWAILRDENIFGHDADKFNPDRFIKPGAETVPDLSDVDMAFGFGRRACPGRFIARDTIWIMAASILAAYEISDPKDLAGNPITRETDLEFTNAMIRYRTVPDFCTTLLMIY</sequence>
<evidence type="ECO:0000313" key="12">
    <source>
        <dbReference type="Proteomes" id="UP000284706"/>
    </source>
</evidence>
<keyword evidence="4 9" id="KW-0349">Heme</keyword>
<accession>A0A409YWG2</accession>
<dbReference type="InterPro" id="IPR017972">
    <property type="entry name" value="Cyt_P450_CS"/>
</dbReference>
<dbReference type="PRINTS" id="PR00463">
    <property type="entry name" value="EP450I"/>
</dbReference>
<evidence type="ECO:0000256" key="7">
    <source>
        <dbReference type="ARBA" id="ARBA00023004"/>
    </source>
</evidence>
<dbReference type="Pfam" id="PF00067">
    <property type="entry name" value="p450"/>
    <property type="match status" value="1"/>
</dbReference>
<dbReference type="AlphaFoldDB" id="A0A409YWG2"/>
<organism evidence="11 12">
    <name type="scientific">Gymnopilus dilepis</name>
    <dbReference type="NCBI Taxonomy" id="231916"/>
    <lineage>
        <taxon>Eukaryota</taxon>
        <taxon>Fungi</taxon>
        <taxon>Dikarya</taxon>
        <taxon>Basidiomycota</taxon>
        <taxon>Agaricomycotina</taxon>
        <taxon>Agaricomycetes</taxon>
        <taxon>Agaricomycetidae</taxon>
        <taxon>Agaricales</taxon>
        <taxon>Agaricineae</taxon>
        <taxon>Hymenogastraceae</taxon>
        <taxon>Gymnopilus</taxon>
    </lineage>
</organism>
<comment type="similarity">
    <text evidence="3 10">Belongs to the cytochrome P450 family.</text>
</comment>
<keyword evidence="12" id="KW-1185">Reference proteome</keyword>
<dbReference type="InterPro" id="IPR001128">
    <property type="entry name" value="Cyt_P450"/>
</dbReference>
<evidence type="ECO:0000256" key="9">
    <source>
        <dbReference type="PIRSR" id="PIRSR602401-1"/>
    </source>
</evidence>
<dbReference type="SUPFAM" id="SSF48264">
    <property type="entry name" value="Cytochrome P450"/>
    <property type="match status" value="1"/>
</dbReference>
<dbReference type="PANTHER" id="PTHR46300">
    <property type="entry name" value="P450, PUTATIVE (EUROFUNG)-RELATED-RELATED"/>
    <property type="match status" value="1"/>
</dbReference>
<dbReference type="Proteomes" id="UP000284706">
    <property type="component" value="Unassembled WGS sequence"/>
</dbReference>
<dbReference type="Gene3D" id="1.10.630.10">
    <property type="entry name" value="Cytochrome P450"/>
    <property type="match status" value="1"/>
</dbReference>
<evidence type="ECO:0000256" key="8">
    <source>
        <dbReference type="ARBA" id="ARBA00023033"/>
    </source>
</evidence>
<dbReference type="PROSITE" id="PS00086">
    <property type="entry name" value="CYTOCHROME_P450"/>
    <property type="match status" value="1"/>
</dbReference>
<evidence type="ECO:0000256" key="3">
    <source>
        <dbReference type="ARBA" id="ARBA00010617"/>
    </source>
</evidence>
<keyword evidence="5 9" id="KW-0479">Metal-binding</keyword>
<dbReference type="InterPro" id="IPR002401">
    <property type="entry name" value="Cyt_P450_E_grp-I"/>
</dbReference>
<keyword evidence="8 10" id="KW-0503">Monooxygenase</keyword>
<dbReference type="CDD" id="cd11065">
    <property type="entry name" value="CYP64-like"/>
    <property type="match status" value="1"/>
</dbReference>
<evidence type="ECO:0000313" key="11">
    <source>
        <dbReference type="EMBL" id="PPR07329.1"/>
    </source>
</evidence>
<dbReference type="InParanoid" id="A0A409YWG2"/>
<gene>
    <name evidence="11" type="ORF">CVT26_013645</name>
</gene>
<dbReference type="PANTHER" id="PTHR46300:SF7">
    <property type="entry name" value="P450, PUTATIVE (EUROFUNG)-RELATED"/>
    <property type="match status" value="1"/>
</dbReference>
<keyword evidence="7 9" id="KW-0408">Iron</keyword>
<evidence type="ECO:0000256" key="5">
    <source>
        <dbReference type="ARBA" id="ARBA00022723"/>
    </source>
</evidence>
<dbReference type="GO" id="GO:0016705">
    <property type="term" value="F:oxidoreductase activity, acting on paired donors, with incorporation or reduction of molecular oxygen"/>
    <property type="evidence" value="ECO:0007669"/>
    <property type="project" value="InterPro"/>
</dbReference>
<dbReference type="InterPro" id="IPR050364">
    <property type="entry name" value="Cytochrome_P450_fung"/>
</dbReference>
<evidence type="ECO:0008006" key="13">
    <source>
        <dbReference type="Google" id="ProtNLM"/>
    </source>
</evidence>
<dbReference type="GO" id="GO:0005506">
    <property type="term" value="F:iron ion binding"/>
    <property type="evidence" value="ECO:0007669"/>
    <property type="project" value="InterPro"/>
</dbReference>
<protein>
    <recommendedName>
        <fullName evidence="13">Cytochrome P450</fullName>
    </recommendedName>
</protein>
<comment type="pathway">
    <text evidence="2">Secondary metabolite biosynthesis.</text>
</comment>
<dbReference type="STRING" id="231916.A0A409YWG2"/>
<evidence type="ECO:0000256" key="4">
    <source>
        <dbReference type="ARBA" id="ARBA00022617"/>
    </source>
</evidence>
<keyword evidence="6 10" id="KW-0560">Oxidoreductase</keyword>
<feature type="binding site" description="axial binding residue" evidence="9">
    <location>
        <position position="441"/>
    </location>
    <ligand>
        <name>heme</name>
        <dbReference type="ChEBI" id="CHEBI:30413"/>
    </ligand>
    <ligandPart>
        <name>Fe</name>
        <dbReference type="ChEBI" id="CHEBI:18248"/>
    </ligandPart>
</feature>
<evidence type="ECO:0000256" key="10">
    <source>
        <dbReference type="RuleBase" id="RU000461"/>
    </source>
</evidence>
<dbReference type="GO" id="GO:0020037">
    <property type="term" value="F:heme binding"/>
    <property type="evidence" value="ECO:0007669"/>
    <property type="project" value="InterPro"/>
</dbReference>
<dbReference type="GO" id="GO:0004497">
    <property type="term" value="F:monooxygenase activity"/>
    <property type="evidence" value="ECO:0007669"/>
    <property type="project" value="UniProtKB-KW"/>
</dbReference>
<evidence type="ECO:0000256" key="2">
    <source>
        <dbReference type="ARBA" id="ARBA00005179"/>
    </source>
</evidence>
<name>A0A409YWG2_9AGAR</name>